<keyword evidence="2" id="KW-1185">Reference proteome</keyword>
<dbReference type="Proteomes" id="UP000293296">
    <property type="component" value="Chromosome"/>
</dbReference>
<evidence type="ECO:0000313" key="1">
    <source>
        <dbReference type="EMBL" id="QAZ69319.1"/>
    </source>
</evidence>
<organism evidence="1 2">
    <name type="scientific">Solidesulfovibrio carbinolicus</name>
    <dbReference type="NCBI Taxonomy" id="296842"/>
    <lineage>
        <taxon>Bacteria</taxon>
        <taxon>Pseudomonadati</taxon>
        <taxon>Thermodesulfobacteriota</taxon>
        <taxon>Desulfovibrionia</taxon>
        <taxon>Desulfovibrionales</taxon>
        <taxon>Desulfovibrionaceae</taxon>
        <taxon>Solidesulfovibrio</taxon>
    </lineage>
</organism>
<evidence type="ECO:0000313" key="2">
    <source>
        <dbReference type="Proteomes" id="UP000293296"/>
    </source>
</evidence>
<proteinExistence type="predicted"/>
<dbReference type="OrthoDB" id="2661942at2"/>
<accession>A0A4P6I5G9</accession>
<dbReference type="RefSeq" id="WP_129355598.1">
    <property type="nucleotide sequence ID" value="NZ_CP026538.1"/>
</dbReference>
<sequence length="286" mass="30212">MSESAKPDRELPWRAACGVTVLVLLLSMMALAQANYREDDPGANQVLSGSAFGFADQPGRQVLVPVEPGLARGMKGFRKAVAAPGRVVDLAYAGSQRSELDSGASSQRFAEESGAVFAASQAFGPGDHVLVATEDFLAERQVLAVTPAAGEVPCSPAVRREMADRTGREVAWCREIGTLSDGGRLSLARFAPHGRDELVTLSWSMPGAPTVYLDHAGTAEAGGTWQAGDGGEFSPESYRPLFAFVSASGRELAVRWSGPEGDALDLYRQDGDTLAPFVAAAWARPE</sequence>
<protein>
    <submittedName>
        <fullName evidence="1">Uncharacterized protein</fullName>
    </submittedName>
</protein>
<name>A0A4P6I5G9_9BACT</name>
<reference evidence="1 2" key="1">
    <citation type="submission" date="2018-02" db="EMBL/GenBank/DDBJ databases">
        <title>Genome sequence of Desulfovibrio carbinolicus DSM 3852.</title>
        <authorList>
            <person name="Wilbanks E."/>
            <person name="Skennerton C.T."/>
            <person name="Orphan V.J."/>
        </authorList>
    </citation>
    <scope>NUCLEOTIDE SEQUENCE [LARGE SCALE GENOMIC DNA]</scope>
    <source>
        <strain evidence="1 2">DSM 3852</strain>
    </source>
</reference>
<gene>
    <name evidence="1" type="ORF">C3Y92_19585</name>
</gene>
<dbReference type="AlphaFoldDB" id="A0A4P6I5G9"/>
<dbReference type="KEGG" id="dcb:C3Y92_19585"/>
<dbReference type="EMBL" id="CP026538">
    <property type="protein sequence ID" value="QAZ69319.1"/>
    <property type="molecule type" value="Genomic_DNA"/>
</dbReference>